<dbReference type="PANTHER" id="PTHR46832">
    <property type="entry name" value="5'-METHYLTHIOADENOSINE/S-ADENOSYLHOMOCYSTEINE NUCLEOSIDASE"/>
    <property type="match status" value="1"/>
</dbReference>
<dbReference type="SUPFAM" id="SSF53167">
    <property type="entry name" value="Purine and uridine phosphorylases"/>
    <property type="match status" value="1"/>
</dbReference>
<evidence type="ECO:0000259" key="3">
    <source>
        <dbReference type="Pfam" id="PF01048"/>
    </source>
</evidence>
<keyword evidence="1" id="KW-0474">Menaquinone biosynthesis</keyword>
<dbReference type="InterPro" id="IPR019963">
    <property type="entry name" value="FL_hydrolase_MqnB"/>
</dbReference>
<dbReference type="HAMAP" id="MF_00991">
    <property type="entry name" value="MqnB"/>
    <property type="match status" value="1"/>
</dbReference>
<comment type="function">
    <text evidence="1">Catalyzes the hydrolysis of futalosine (FL) to dehypoxanthine futalosine (DHFL) and hypoxanthine, a step in the biosynthesis of menaquinone (MK, vitamin K2).</text>
</comment>
<dbReference type="EMBL" id="SNWP01000011">
    <property type="protein sequence ID" value="TDO27159.1"/>
    <property type="molecule type" value="Genomic_DNA"/>
</dbReference>
<protein>
    <recommendedName>
        <fullName evidence="1 2">Futalosine hydrolase</fullName>
        <shortName evidence="1">FL hydrolase</shortName>
        <ecNumber evidence="1 2">3.2.2.26</ecNumber>
    </recommendedName>
    <alternativeName>
        <fullName evidence="1">Futalosine nucleosidase</fullName>
    </alternativeName>
    <alternativeName>
        <fullName evidence="1">Menaquinone biosynthetic enzyme MqnB</fullName>
    </alternativeName>
</protein>
<dbReference type="RefSeq" id="WP_133475021.1">
    <property type="nucleotide sequence ID" value="NZ_SNWP01000011.1"/>
</dbReference>
<evidence type="ECO:0000313" key="4">
    <source>
        <dbReference type="EMBL" id="TDO27159.1"/>
    </source>
</evidence>
<dbReference type="NCBIfam" id="TIGR03664">
    <property type="entry name" value="fut_nucase"/>
    <property type="match status" value="1"/>
</dbReference>
<comment type="pathway">
    <text evidence="1">Quinol/quinone metabolism; menaquinone biosynthesis.</text>
</comment>
<dbReference type="GO" id="GO:0005829">
    <property type="term" value="C:cytosol"/>
    <property type="evidence" value="ECO:0007669"/>
    <property type="project" value="TreeGrafter"/>
</dbReference>
<dbReference type="AlphaFoldDB" id="A0A4R6IWR2"/>
<dbReference type="Pfam" id="PF01048">
    <property type="entry name" value="PNP_UDP_1"/>
    <property type="match status" value="1"/>
</dbReference>
<dbReference type="UniPathway" id="UPA00079"/>
<dbReference type="GO" id="GO:0009234">
    <property type="term" value="P:menaquinone biosynthetic process"/>
    <property type="evidence" value="ECO:0007669"/>
    <property type="project" value="UniProtKB-UniRule"/>
</dbReference>
<dbReference type="PANTHER" id="PTHR46832:SF2">
    <property type="entry name" value="FUTALOSINE HYDROLASE"/>
    <property type="match status" value="1"/>
</dbReference>
<reference evidence="4 5" key="1">
    <citation type="submission" date="2019-03" db="EMBL/GenBank/DDBJ databases">
        <title>Genomic Encyclopedia of Archaeal and Bacterial Type Strains, Phase II (KMG-II): from individual species to whole genera.</title>
        <authorList>
            <person name="Goeker M."/>
        </authorList>
    </citation>
    <scope>NUCLEOTIDE SEQUENCE [LARGE SCALE GENOMIC DNA]</scope>
    <source>
        <strain evidence="4 5">DSM 28323</strain>
    </source>
</reference>
<dbReference type="Proteomes" id="UP000295741">
    <property type="component" value="Unassembled WGS sequence"/>
</dbReference>
<sequence>MRVIITAATVGEWMPGFLNINNLYTGESQRLKVRFHQSGVGMLASAVSLTRLVSEEKPDLIIQIGIAGTFQKKMALGKVVLVKEEILGDMGVEEDGKWKDLFDLKLEKSSYHPFEKRKLPNPWLSTYNLLKLPELSSITVNEITTNPKRIEQLTKKYSPDIESMEGASLHYVCREANIPFLQMRAISNYIGERNKANWKIKESLEALNDTLLKYMDKLYRIA</sequence>
<proteinExistence type="inferred from homology"/>
<comment type="caution">
    <text evidence="4">The sequence shown here is derived from an EMBL/GenBank/DDBJ whole genome shotgun (WGS) entry which is preliminary data.</text>
</comment>
<dbReference type="InterPro" id="IPR035994">
    <property type="entry name" value="Nucleoside_phosphorylase_sf"/>
</dbReference>
<keyword evidence="5" id="KW-1185">Reference proteome</keyword>
<dbReference type="EC" id="3.2.2.26" evidence="1 2"/>
<dbReference type="GO" id="GO:0019284">
    <property type="term" value="P:L-methionine salvage from S-adenosylmethionine"/>
    <property type="evidence" value="ECO:0007669"/>
    <property type="project" value="TreeGrafter"/>
</dbReference>
<evidence type="ECO:0000256" key="2">
    <source>
        <dbReference type="NCBIfam" id="TIGR03664"/>
    </source>
</evidence>
<dbReference type="GO" id="GO:0008930">
    <property type="term" value="F:methylthioadenosine nucleosidase activity"/>
    <property type="evidence" value="ECO:0007669"/>
    <property type="project" value="TreeGrafter"/>
</dbReference>
<dbReference type="GO" id="GO:0008782">
    <property type="term" value="F:adenosylhomocysteine nucleosidase activity"/>
    <property type="evidence" value="ECO:0007669"/>
    <property type="project" value="TreeGrafter"/>
</dbReference>
<comment type="similarity">
    <text evidence="1">Belongs to the PNP/UDP phosphorylase family. Futalosine hydrolase subfamily.</text>
</comment>
<evidence type="ECO:0000256" key="1">
    <source>
        <dbReference type="HAMAP-Rule" id="MF_00991"/>
    </source>
</evidence>
<dbReference type="Gene3D" id="3.40.50.1580">
    <property type="entry name" value="Nucleoside phosphorylase domain"/>
    <property type="match status" value="1"/>
</dbReference>
<organism evidence="4 5">
    <name type="scientific">Sediminibacterium goheungense</name>
    <dbReference type="NCBI Taxonomy" id="1086393"/>
    <lineage>
        <taxon>Bacteria</taxon>
        <taxon>Pseudomonadati</taxon>
        <taxon>Bacteroidota</taxon>
        <taxon>Chitinophagia</taxon>
        <taxon>Chitinophagales</taxon>
        <taxon>Chitinophagaceae</taxon>
        <taxon>Sediminibacterium</taxon>
    </lineage>
</organism>
<dbReference type="GO" id="GO:0009116">
    <property type="term" value="P:nucleoside metabolic process"/>
    <property type="evidence" value="ECO:0007669"/>
    <property type="project" value="InterPro"/>
</dbReference>
<name>A0A4R6IWR2_9BACT</name>
<evidence type="ECO:0000313" key="5">
    <source>
        <dbReference type="Proteomes" id="UP000295741"/>
    </source>
</evidence>
<feature type="domain" description="Nucleoside phosphorylase" evidence="3">
    <location>
        <begin position="21"/>
        <end position="207"/>
    </location>
</feature>
<gene>
    <name evidence="1" type="primary">mqnB</name>
    <name evidence="4" type="ORF">BC659_2478</name>
</gene>
<dbReference type="OrthoDB" id="9788270at2"/>
<dbReference type="InterPro" id="IPR000845">
    <property type="entry name" value="Nucleoside_phosphorylase_d"/>
</dbReference>
<comment type="catalytic activity">
    <reaction evidence="1">
        <text>futalosine + H2O = dehypoxanthine futalosine + hypoxanthine</text>
        <dbReference type="Rhea" id="RHEA:25904"/>
        <dbReference type="ChEBI" id="CHEBI:15377"/>
        <dbReference type="ChEBI" id="CHEBI:17368"/>
        <dbReference type="ChEBI" id="CHEBI:58863"/>
        <dbReference type="ChEBI" id="CHEBI:58864"/>
        <dbReference type="EC" id="3.2.2.26"/>
    </reaction>
</comment>
<accession>A0A4R6IWR2</accession>
<keyword evidence="1 4" id="KW-0378">Hydrolase</keyword>